<dbReference type="GO" id="GO:0030659">
    <property type="term" value="C:cytoplasmic vesicle membrane"/>
    <property type="evidence" value="ECO:0007669"/>
    <property type="project" value="UniProtKB-SubCell"/>
</dbReference>
<evidence type="ECO:0000256" key="10">
    <source>
        <dbReference type="ARBA" id="ARBA00022927"/>
    </source>
</evidence>
<protein>
    <recommendedName>
        <fullName evidence="6">Autophagy-related protein 27</fullName>
    </recommendedName>
</protein>
<evidence type="ECO:0000256" key="17">
    <source>
        <dbReference type="ARBA" id="ARBA00023329"/>
    </source>
</evidence>
<evidence type="ECO:0000256" key="19">
    <source>
        <dbReference type="SAM" id="Phobius"/>
    </source>
</evidence>
<keyword evidence="13" id="KW-0333">Golgi apparatus</keyword>
<evidence type="ECO:0000256" key="13">
    <source>
        <dbReference type="ARBA" id="ARBA00023034"/>
    </source>
</evidence>
<dbReference type="PANTHER" id="PTHR15071:SF13">
    <property type="entry name" value="AUTOPHAGY-RELATED PROTEIN 27"/>
    <property type="match status" value="1"/>
</dbReference>
<keyword evidence="17" id="KW-0968">Cytoplasmic vesicle</keyword>
<evidence type="ECO:0000256" key="3">
    <source>
        <dbReference type="ARBA" id="ARBA00004472"/>
    </source>
</evidence>
<gene>
    <name evidence="22" type="ORF">D9756_005315</name>
</gene>
<evidence type="ECO:0000256" key="15">
    <source>
        <dbReference type="ARBA" id="ARBA00023136"/>
    </source>
</evidence>
<evidence type="ECO:0000256" key="5">
    <source>
        <dbReference type="ARBA" id="ARBA00005363"/>
    </source>
</evidence>
<feature type="transmembrane region" description="Helical" evidence="19">
    <location>
        <begin position="221"/>
        <end position="242"/>
    </location>
</feature>
<feature type="domain" description="MRH" evidence="21">
    <location>
        <begin position="28"/>
        <end position="190"/>
    </location>
</feature>
<sequence>MVSSSLLAPLICLLSLPSRILADEQKPFDCHVTVASGAEFDLTKLVGLQTLERTRDSPPTTNIDTLRFNLCHDLEPVEGVDDQDQCGKGVRACLTTKNKKSGQSDRIVSVVTLAESTSTYSATASPTDPKFLNIVFDGPKYPHPADSTPISQKFNVTVLCDPDSTSDPKFVSYDGSTLDLEWSAPAGCPKSADTKPPKDDNDNKGGNGDGSKEEENVGSGLGWFFLVILLAFVAYFVLGAYYNYSTYGARGMDLIPHRDFWQEVPYMLKDVISHLCSSVHPRRSSRGGYVAV</sequence>
<comment type="similarity">
    <text evidence="5">Belongs to the ATG27 family.</text>
</comment>
<dbReference type="EMBL" id="JAACJO010000008">
    <property type="protein sequence ID" value="KAF5355116.1"/>
    <property type="molecule type" value="Genomic_DNA"/>
</dbReference>
<keyword evidence="16" id="KW-1015">Disulfide bond</keyword>
<keyword evidence="7" id="KW-0813">Transport</keyword>
<dbReference type="AlphaFoldDB" id="A0A8H5D7R2"/>
<evidence type="ECO:0000259" key="21">
    <source>
        <dbReference type="PROSITE" id="PS51914"/>
    </source>
</evidence>
<dbReference type="GO" id="GO:0006914">
    <property type="term" value="P:autophagy"/>
    <property type="evidence" value="ECO:0007669"/>
    <property type="project" value="UniProtKB-KW"/>
</dbReference>
<keyword evidence="23" id="KW-1185">Reference proteome</keyword>
<comment type="caution">
    <text evidence="22">The sequence shown here is derived from an EMBL/GenBank/DDBJ whole genome shotgun (WGS) entry which is preliminary data.</text>
</comment>
<evidence type="ECO:0000256" key="2">
    <source>
        <dbReference type="ARBA" id="ARBA00004358"/>
    </source>
</evidence>
<evidence type="ECO:0000256" key="14">
    <source>
        <dbReference type="ARBA" id="ARBA00023128"/>
    </source>
</evidence>
<dbReference type="SUPFAM" id="SSF50911">
    <property type="entry name" value="Mannose 6-phosphate receptor domain"/>
    <property type="match status" value="1"/>
</dbReference>
<evidence type="ECO:0000256" key="4">
    <source>
        <dbReference type="ARBA" id="ARBA00004614"/>
    </source>
</evidence>
<dbReference type="GO" id="GO:0000139">
    <property type="term" value="C:Golgi membrane"/>
    <property type="evidence" value="ECO:0007669"/>
    <property type="project" value="UniProtKB-SubCell"/>
</dbReference>
<proteinExistence type="inferred from homology"/>
<evidence type="ECO:0000256" key="16">
    <source>
        <dbReference type="ARBA" id="ARBA00023157"/>
    </source>
</evidence>
<evidence type="ECO:0000256" key="11">
    <source>
        <dbReference type="ARBA" id="ARBA00022989"/>
    </source>
</evidence>
<evidence type="ECO:0000256" key="12">
    <source>
        <dbReference type="ARBA" id="ARBA00023006"/>
    </source>
</evidence>
<accession>A0A8H5D7R2</accession>
<feature type="compositionally biased region" description="Basic and acidic residues" evidence="18">
    <location>
        <begin position="192"/>
        <end position="203"/>
    </location>
</feature>
<feature type="signal peptide" evidence="20">
    <location>
        <begin position="1"/>
        <end position="22"/>
    </location>
</feature>
<evidence type="ECO:0000256" key="7">
    <source>
        <dbReference type="ARBA" id="ARBA00022448"/>
    </source>
</evidence>
<dbReference type="PANTHER" id="PTHR15071">
    <property type="entry name" value="MANNOSE-6-PHOSPHATE RECEPTOR FAMILY MEMBER"/>
    <property type="match status" value="1"/>
</dbReference>
<dbReference type="InterPro" id="IPR044865">
    <property type="entry name" value="MRH_dom"/>
</dbReference>
<keyword evidence="10" id="KW-0653">Protein transport</keyword>
<dbReference type="InterPro" id="IPR018939">
    <property type="entry name" value="Autophagy-rel_prot_27"/>
</dbReference>
<dbReference type="GO" id="GO:0015031">
    <property type="term" value="P:protein transport"/>
    <property type="evidence" value="ECO:0007669"/>
    <property type="project" value="UniProtKB-KW"/>
</dbReference>
<dbReference type="InterPro" id="IPR009011">
    <property type="entry name" value="Man6P_isomerase_rcpt-bd_dom_sf"/>
</dbReference>
<dbReference type="Pfam" id="PF09451">
    <property type="entry name" value="ATG27"/>
    <property type="match status" value="1"/>
</dbReference>
<dbReference type="OrthoDB" id="29460at2759"/>
<keyword evidence="14" id="KW-0496">Mitochondrion</keyword>
<keyword evidence="9 20" id="KW-0732">Signal</keyword>
<reference evidence="22 23" key="1">
    <citation type="journal article" date="2020" name="ISME J.">
        <title>Uncovering the hidden diversity of litter-decomposition mechanisms in mushroom-forming fungi.</title>
        <authorList>
            <person name="Floudas D."/>
            <person name="Bentzer J."/>
            <person name="Ahren D."/>
            <person name="Johansson T."/>
            <person name="Persson P."/>
            <person name="Tunlid A."/>
        </authorList>
    </citation>
    <scope>NUCLEOTIDE SEQUENCE [LARGE SCALE GENOMIC DNA]</scope>
    <source>
        <strain evidence="22 23">CBS 146.42</strain>
    </source>
</reference>
<keyword evidence="11 19" id="KW-1133">Transmembrane helix</keyword>
<comment type="subcellular location">
    <subcellularLocation>
        <location evidence="2">Cytoplasmic vesicle membrane</location>
        <topology evidence="2">Single-pass type I membrane protein</topology>
    </subcellularLocation>
    <subcellularLocation>
        <location evidence="4">Golgi apparatus membrane</location>
        <topology evidence="4">Single-pass type I membrane protein</topology>
    </subcellularLocation>
    <subcellularLocation>
        <location evidence="1">Mitochondrion membrane</location>
        <topology evidence="1">Single-pass membrane protein</topology>
    </subcellularLocation>
    <subcellularLocation>
        <location evidence="3">Preautophagosomal structure membrane</location>
        <topology evidence="3">Single-pass type I membrane protein</topology>
    </subcellularLocation>
</comment>
<evidence type="ECO:0000256" key="20">
    <source>
        <dbReference type="SAM" id="SignalP"/>
    </source>
</evidence>
<feature type="region of interest" description="Disordered" evidence="18">
    <location>
        <begin position="184"/>
        <end position="213"/>
    </location>
</feature>
<organism evidence="22 23">
    <name type="scientific">Leucocoprinus leucothites</name>
    <dbReference type="NCBI Taxonomy" id="201217"/>
    <lineage>
        <taxon>Eukaryota</taxon>
        <taxon>Fungi</taxon>
        <taxon>Dikarya</taxon>
        <taxon>Basidiomycota</taxon>
        <taxon>Agaricomycotina</taxon>
        <taxon>Agaricomycetes</taxon>
        <taxon>Agaricomycetidae</taxon>
        <taxon>Agaricales</taxon>
        <taxon>Agaricineae</taxon>
        <taxon>Agaricaceae</taxon>
        <taxon>Leucocoprinus</taxon>
    </lineage>
</organism>
<name>A0A8H5D7R2_9AGAR</name>
<dbReference type="GO" id="GO:0034045">
    <property type="term" value="C:phagophore assembly site membrane"/>
    <property type="evidence" value="ECO:0007669"/>
    <property type="project" value="UniProtKB-SubCell"/>
</dbReference>
<dbReference type="Proteomes" id="UP000559027">
    <property type="component" value="Unassembled WGS sequence"/>
</dbReference>
<keyword evidence="12" id="KW-0072">Autophagy</keyword>
<evidence type="ECO:0000256" key="8">
    <source>
        <dbReference type="ARBA" id="ARBA00022692"/>
    </source>
</evidence>
<evidence type="ECO:0000256" key="6">
    <source>
        <dbReference type="ARBA" id="ARBA00013776"/>
    </source>
</evidence>
<dbReference type="GO" id="GO:0031966">
    <property type="term" value="C:mitochondrial membrane"/>
    <property type="evidence" value="ECO:0007669"/>
    <property type="project" value="UniProtKB-SubCell"/>
</dbReference>
<dbReference type="Gene3D" id="2.70.130.10">
    <property type="entry name" value="Mannose-6-phosphate receptor binding domain"/>
    <property type="match status" value="1"/>
</dbReference>
<evidence type="ECO:0000256" key="1">
    <source>
        <dbReference type="ARBA" id="ARBA00004304"/>
    </source>
</evidence>
<evidence type="ECO:0000256" key="18">
    <source>
        <dbReference type="SAM" id="MobiDB-lite"/>
    </source>
</evidence>
<keyword evidence="8 19" id="KW-0812">Transmembrane</keyword>
<evidence type="ECO:0000313" key="23">
    <source>
        <dbReference type="Proteomes" id="UP000559027"/>
    </source>
</evidence>
<evidence type="ECO:0000256" key="9">
    <source>
        <dbReference type="ARBA" id="ARBA00022729"/>
    </source>
</evidence>
<feature type="chain" id="PRO_5034233628" description="Autophagy-related protein 27" evidence="20">
    <location>
        <begin position="23"/>
        <end position="292"/>
    </location>
</feature>
<dbReference type="PROSITE" id="PS51914">
    <property type="entry name" value="MRH"/>
    <property type="match status" value="1"/>
</dbReference>
<evidence type="ECO:0000313" key="22">
    <source>
        <dbReference type="EMBL" id="KAF5355116.1"/>
    </source>
</evidence>
<keyword evidence="15 19" id="KW-0472">Membrane</keyword>